<proteinExistence type="predicted"/>
<reference evidence="2 3" key="1">
    <citation type="submission" date="2019-12" db="EMBL/GenBank/DDBJ databases">
        <authorList>
            <person name="Floudas D."/>
            <person name="Bentzer J."/>
            <person name="Ahren D."/>
            <person name="Johansson T."/>
            <person name="Persson P."/>
            <person name="Tunlid A."/>
        </authorList>
    </citation>
    <scope>NUCLEOTIDE SEQUENCE [LARGE SCALE GENOMIC DNA]</scope>
    <source>
        <strain evidence="2 3">CBS 102.39</strain>
    </source>
</reference>
<evidence type="ECO:0000256" key="1">
    <source>
        <dbReference type="SAM" id="MobiDB-lite"/>
    </source>
</evidence>
<dbReference type="SUPFAM" id="SSF48403">
    <property type="entry name" value="Ankyrin repeat"/>
    <property type="match status" value="1"/>
</dbReference>
<feature type="region of interest" description="Disordered" evidence="1">
    <location>
        <begin position="394"/>
        <end position="425"/>
    </location>
</feature>
<accession>A0A8H4VHE0</accession>
<keyword evidence="3" id="KW-1185">Reference proteome</keyword>
<dbReference type="AlphaFoldDB" id="A0A8H4VHE0"/>
<evidence type="ECO:0000313" key="3">
    <source>
        <dbReference type="Proteomes" id="UP000521872"/>
    </source>
</evidence>
<dbReference type="InterPro" id="IPR036770">
    <property type="entry name" value="Ankyrin_rpt-contain_sf"/>
</dbReference>
<dbReference type="Proteomes" id="UP000521872">
    <property type="component" value="Unassembled WGS sequence"/>
</dbReference>
<comment type="caution">
    <text evidence="2">The sequence shown here is derived from an EMBL/GenBank/DDBJ whole genome shotgun (WGS) entry which is preliminary data.</text>
</comment>
<sequence>MLVSRPSTSLVSLHLAPESTLCLGPLRFAALVVQLPFHALLQNPLLRLVEGTDSCAGMESMYASRDGWMEVVRISLPHGVHANARDRHHNAPVQFVIVHKDRHLRILWLCEITLRRHRLLESESEETKLCPSEVYLEVQYNAPAMRPLVRSTCSIFSTVLSPTVCLIFFSSLSLVYPATQQLSLRQSLNFDTPLRTTQSFTFLYDLRDQIPKCRTRQTLHLIRDLQAPFGGCDKANETCIHHATEHGHSLGDLLKVLLQCDLDKTVREKTNSQGSPGCICAVAIHDQTLDLNQATVEAEFDIHTASEELVTNLKSFPSTITTYSTELSDVRELEASSNEFKNLKNSVGIFYQSKIDGAETQIDAYYSKIDIAKLSSQDLSTAAMSKLSLRGLSANPSRRRQCSSKDLQESGIQTPSSDSINSPSTNNTAWVERLVRSRVSSVTISEFLSLNAGELQPDGLKKSDFSTSEAIKPWLKRMMVSQMVFAEPFKLSIVDVDEEKSHENQPHSSEFIGRASQLKKRQDVVQTSIDNALGSAQIVLDNVNRHLQDRQDTLSVAEESVRRTKQSGSTLQKHVKRILEERRSIVAELYAAATATTSETKAGPS</sequence>
<dbReference type="EMBL" id="JAACJL010000060">
    <property type="protein sequence ID" value="KAF4609791.1"/>
    <property type="molecule type" value="Genomic_DNA"/>
</dbReference>
<feature type="compositionally biased region" description="Polar residues" evidence="1">
    <location>
        <begin position="410"/>
        <end position="425"/>
    </location>
</feature>
<name>A0A8H4VHE0_9AGAR</name>
<organism evidence="2 3">
    <name type="scientific">Agrocybe pediades</name>
    <dbReference type="NCBI Taxonomy" id="84607"/>
    <lineage>
        <taxon>Eukaryota</taxon>
        <taxon>Fungi</taxon>
        <taxon>Dikarya</taxon>
        <taxon>Basidiomycota</taxon>
        <taxon>Agaricomycotina</taxon>
        <taxon>Agaricomycetes</taxon>
        <taxon>Agaricomycetidae</taxon>
        <taxon>Agaricales</taxon>
        <taxon>Agaricineae</taxon>
        <taxon>Strophariaceae</taxon>
        <taxon>Agrocybe</taxon>
    </lineage>
</organism>
<evidence type="ECO:0000313" key="2">
    <source>
        <dbReference type="EMBL" id="KAF4609791.1"/>
    </source>
</evidence>
<protein>
    <submittedName>
        <fullName evidence="2">Uncharacterized protein</fullName>
    </submittedName>
</protein>
<gene>
    <name evidence="2" type="ORF">D9613_011998</name>
</gene>